<keyword evidence="2" id="KW-1185">Reference proteome</keyword>
<proteinExistence type="predicted"/>
<protein>
    <submittedName>
        <fullName evidence="1">Uncharacterized protein</fullName>
    </submittedName>
</protein>
<organism evidence="1 2">
    <name type="scientific">Pocillopora damicornis</name>
    <name type="common">Cauliflower coral</name>
    <name type="synonym">Millepora damicornis</name>
    <dbReference type="NCBI Taxonomy" id="46731"/>
    <lineage>
        <taxon>Eukaryota</taxon>
        <taxon>Metazoa</taxon>
        <taxon>Cnidaria</taxon>
        <taxon>Anthozoa</taxon>
        <taxon>Hexacorallia</taxon>
        <taxon>Scleractinia</taxon>
        <taxon>Astrocoeniina</taxon>
        <taxon>Pocilloporidae</taxon>
        <taxon>Pocillopora</taxon>
    </lineage>
</organism>
<sequence length="84" mass="9351">MLVASTKKEIHKPSATITLSHCSAYHASYWKVLLVLNLILSSMTLTKHPLCSGDSLIHPTKTEVMFISKIPFIGPLKPIIYESE</sequence>
<evidence type="ECO:0000313" key="2">
    <source>
        <dbReference type="Proteomes" id="UP000275408"/>
    </source>
</evidence>
<name>A0A3M6UFB5_POCDA</name>
<reference evidence="1 2" key="1">
    <citation type="journal article" date="2018" name="Sci. Rep.">
        <title>Comparative analysis of the Pocillopora damicornis genome highlights role of immune system in coral evolution.</title>
        <authorList>
            <person name="Cunning R."/>
            <person name="Bay R.A."/>
            <person name="Gillette P."/>
            <person name="Baker A.C."/>
            <person name="Traylor-Knowles N."/>
        </authorList>
    </citation>
    <scope>NUCLEOTIDE SEQUENCE [LARGE SCALE GENOMIC DNA]</scope>
    <source>
        <strain evidence="1">RSMAS</strain>
        <tissue evidence="1">Whole animal</tissue>
    </source>
</reference>
<accession>A0A3M6UFB5</accession>
<dbReference type="AlphaFoldDB" id="A0A3M6UFB5"/>
<dbReference type="EMBL" id="RCHS01001655">
    <property type="protein sequence ID" value="RMX52342.1"/>
    <property type="molecule type" value="Genomic_DNA"/>
</dbReference>
<evidence type="ECO:0000313" key="1">
    <source>
        <dbReference type="EMBL" id="RMX52342.1"/>
    </source>
</evidence>
<comment type="caution">
    <text evidence="1">The sequence shown here is derived from an EMBL/GenBank/DDBJ whole genome shotgun (WGS) entry which is preliminary data.</text>
</comment>
<gene>
    <name evidence="1" type="ORF">pdam_00020493</name>
</gene>
<dbReference type="Proteomes" id="UP000275408">
    <property type="component" value="Unassembled WGS sequence"/>
</dbReference>